<evidence type="ECO:0000256" key="1">
    <source>
        <dbReference type="SAM" id="MobiDB-lite"/>
    </source>
</evidence>
<feature type="region of interest" description="Disordered" evidence="1">
    <location>
        <begin position="70"/>
        <end position="144"/>
    </location>
</feature>
<dbReference type="Ensembl" id="ENSECAT00000039117.2">
    <property type="protein sequence ID" value="ENSECAP00000039170.2"/>
    <property type="gene ID" value="ENSECAG00000033497.2"/>
</dbReference>
<feature type="compositionally biased region" description="Gly residues" evidence="1">
    <location>
        <begin position="76"/>
        <end position="86"/>
    </location>
</feature>
<dbReference type="Proteomes" id="UP000002281">
    <property type="component" value="Chromosome 10"/>
</dbReference>
<dbReference type="GeneTree" id="ENSGT01140000284660"/>
<sequence length="144" mass="15161">SFQEGTFSMKCLSDMTQNKQDQKAFLSVMKGKRQLPQGLRCRSARARAGAAAAGTRRLALLTDGVRAVREQQGPGAAPGGSGGCLGPGMSSADDDHVEARRPGRGVLPAEPGRRRVLFGEGSRDPATTASEGEHGWRMGSCTFT</sequence>
<keyword evidence="3" id="KW-1185">Reference proteome</keyword>
<evidence type="ECO:0000313" key="2">
    <source>
        <dbReference type="Ensembl" id="ENSECAP00000039170.2"/>
    </source>
</evidence>
<dbReference type="Bgee" id="ENSECAG00000033497">
    <property type="expression patterns" value="Expressed in muscle tissue and 21 other cell types or tissues"/>
</dbReference>
<dbReference type="AlphaFoldDB" id="A0A3Q2HVL9"/>
<reference evidence="2 3" key="1">
    <citation type="journal article" date="2009" name="Science">
        <title>Genome sequence, comparative analysis, and population genetics of the domestic horse.</title>
        <authorList>
            <consortium name="Broad Institute Genome Sequencing Platform"/>
            <consortium name="Broad Institute Whole Genome Assembly Team"/>
            <person name="Wade C.M."/>
            <person name="Giulotto E."/>
            <person name="Sigurdsson S."/>
            <person name="Zoli M."/>
            <person name="Gnerre S."/>
            <person name="Imsland F."/>
            <person name="Lear T.L."/>
            <person name="Adelson D.L."/>
            <person name="Bailey E."/>
            <person name="Bellone R.R."/>
            <person name="Bloecker H."/>
            <person name="Distl O."/>
            <person name="Edgar R.C."/>
            <person name="Garber M."/>
            <person name="Leeb T."/>
            <person name="Mauceli E."/>
            <person name="MacLeod J.N."/>
            <person name="Penedo M.C.T."/>
            <person name="Raison J.M."/>
            <person name="Sharpe T."/>
            <person name="Vogel J."/>
            <person name="Andersson L."/>
            <person name="Antczak D.F."/>
            <person name="Biagi T."/>
            <person name="Binns M.M."/>
            <person name="Chowdhary B.P."/>
            <person name="Coleman S.J."/>
            <person name="Della Valle G."/>
            <person name="Fryc S."/>
            <person name="Guerin G."/>
            <person name="Hasegawa T."/>
            <person name="Hill E.W."/>
            <person name="Jurka J."/>
            <person name="Kiialainen A."/>
            <person name="Lindgren G."/>
            <person name="Liu J."/>
            <person name="Magnani E."/>
            <person name="Mickelson J.R."/>
            <person name="Murray J."/>
            <person name="Nergadze S.G."/>
            <person name="Onofrio R."/>
            <person name="Pedroni S."/>
            <person name="Piras M.F."/>
            <person name="Raudsepp T."/>
            <person name="Rocchi M."/>
            <person name="Roeed K.H."/>
            <person name="Ryder O.A."/>
            <person name="Searle S."/>
            <person name="Skow L."/>
            <person name="Swinburne J.E."/>
            <person name="Syvaenen A.C."/>
            <person name="Tozaki T."/>
            <person name="Valberg S.J."/>
            <person name="Vaudin M."/>
            <person name="White J.R."/>
            <person name="Zody M.C."/>
            <person name="Lander E.S."/>
            <person name="Lindblad-Toh K."/>
        </authorList>
    </citation>
    <scope>NUCLEOTIDE SEQUENCE [LARGE SCALE GENOMIC DNA]</scope>
    <source>
        <strain evidence="2 3">Thoroughbred</strain>
    </source>
</reference>
<accession>A0A3Q2HVL9</accession>
<name>A0A3Q2HVL9_HORSE</name>
<dbReference type="InParanoid" id="A0A3Q2HVL9"/>
<dbReference type="PaxDb" id="9796-ENSECAP00000039170"/>
<reference evidence="2" key="3">
    <citation type="submission" date="2025-09" db="UniProtKB">
        <authorList>
            <consortium name="Ensembl"/>
        </authorList>
    </citation>
    <scope>IDENTIFICATION</scope>
    <source>
        <strain evidence="2">Thoroughbred</strain>
    </source>
</reference>
<reference evidence="2" key="2">
    <citation type="submission" date="2025-08" db="UniProtKB">
        <authorList>
            <consortium name="Ensembl"/>
        </authorList>
    </citation>
    <scope>IDENTIFICATION</scope>
    <source>
        <strain evidence="2">Thoroughbred</strain>
    </source>
</reference>
<proteinExistence type="predicted"/>
<evidence type="ECO:0000313" key="3">
    <source>
        <dbReference type="Proteomes" id="UP000002281"/>
    </source>
</evidence>
<protein>
    <submittedName>
        <fullName evidence="2">Uncharacterized protein</fullName>
    </submittedName>
</protein>
<organism evidence="2 3">
    <name type="scientific">Equus caballus</name>
    <name type="common">Horse</name>
    <dbReference type="NCBI Taxonomy" id="9796"/>
    <lineage>
        <taxon>Eukaryota</taxon>
        <taxon>Metazoa</taxon>
        <taxon>Chordata</taxon>
        <taxon>Craniata</taxon>
        <taxon>Vertebrata</taxon>
        <taxon>Euteleostomi</taxon>
        <taxon>Mammalia</taxon>
        <taxon>Eutheria</taxon>
        <taxon>Laurasiatheria</taxon>
        <taxon>Perissodactyla</taxon>
        <taxon>Equidae</taxon>
        <taxon>Equus</taxon>
    </lineage>
</organism>